<name>B9FM94_ORYSJ</name>
<protein>
    <submittedName>
        <fullName evidence="2">Uncharacterized protein</fullName>
    </submittedName>
</protein>
<dbReference type="Proteomes" id="UP000007752">
    <property type="component" value="Chromosome 5"/>
</dbReference>
<feature type="compositionally biased region" description="Gly residues" evidence="1">
    <location>
        <begin position="17"/>
        <end position="29"/>
    </location>
</feature>
<dbReference type="AlphaFoldDB" id="B9FM94"/>
<reference evidence="2" key="1">
    <citation type="journal article" date="2005" name="PLoS Biol.">
        <title>The genomes of Oryza sativa: a history of duplications.</title>
        <authorList>
            <person name="Yu J."/>
            <person name="Wang J."/>
            <person name="Lin W."/>
            <person name="Li S."/>
            <person name="Li H."/>
            <person name="Zhou J."/>
            <person name="Ni P."/>
            <person name="Dong W."/>
            <person name="Hu S."/>
            <person name="Zeng C."/>
            <person name="Zhang J."/>
            <person name="Zhang Y."/>
            <person name="Li R."/>
            <person name="Xu Z."/>
            <person name="Li S."/>
            <person name="Li X."/>
            <person name="Zheng H."/>
            <person name="Cong L."/>
            <person name="Lin L."/>
            <person name="Yin J."/>
            <person name="Geng J."/>
            <person name="Li G."/>
            <person name="Shi J."/>
            <person name="Liu J."/>
            <person name="Lv H."/>
            <person name="Li J."/>
            <person name="Wang J."/>
            <person name="Deng Y."/>
            <person name="Ran L."/>
            <person name="Shi X."/>
            <person name="Wang X."/>
            <person name="Wu Q."/>
            <person name="Li C."/>
            <person name="Ren X."/>
            <person name="Wang J."/>
            <person name="Wang X."/>
            <person name="Li D."/>
            <person name="Liu D."/>
            <person name="Zhang X."/>
            <person name="Ji Z."/>
            <person name="Zhao W."/>
            <person name="Sun Y."/>
            <person name="Zhang Z."/>
            <person name="Bao J."/>
            <person name="Han Y."/>
            <person name="Dong L."/>
            <person name="Ji J."/>
            <person name="Chen P."/>
            <person name="Wu S."/>
            <person name="Liu J."/>
            <person name="Xiao Y."/>
            <person name="Bu D."/>
            <person name="Tan J."/>
            <person name="Yang L."/>
            <person name="Ye C."/>
            <person name="Zhang J."/>
            <person name="Xu J."/>
            <person name="Zhou Y."/>
            <person name="Yu Y."/>
            <person name="Zhang B."/>
            <person name="Zhuang S."/>
            <person name="Wei H."/>
            <person name="Liu B."/>
            <person name="Lei M."/>
            <person name="Yu H."/>
            <person name="Li Y."/>
            <person name="Xu H."/>
            <person name="Wei S."/>
            <person name="He X."/>
            <person name="Fang L."/>
            <person name="Zhang Z."/>
            <person name="Zhang Y."/>
            <person name="Huang X."/>
            <person name="Su Z."/>
            <person name="Tong W."/>
            <person name="Li J."/>
            <person name="Tong Z."/>
            <person name="Li S."/>
            <person name="Ye J."/>
            <person name="Wang L."/>
            <person name="Fang L."/>
            <person name="Lei T."/>
            <person name="Chen C."/>
            <person name="Chen H."/>
            <person name="Xu Z."/>
            <person name="Li H."/>
            <person name="Huang H."/>
            <person name="Zhang F."/>
            <person name="Xu H."/>
            <person name="Li N."/>
            <person name="Zhao C."/>
            <person name="Li S."/>
            <person name="Dong L."/>
            <person name="Huang Y."/>
            <person name="Li L."/>
            <person name="Xi Y."/>
            <person name="Qi Q."/>
            <person name="Li W."/>
            <person name="Zhang B."/>
            <person name="Hu W."/>
            <person name="Zhang Y."/>
            <person name="Tian X."/>
            <person name="Jiao Y."/>
            <person name="Liang X."/>
            <person name="Jin J."/>
            <person name="Gao L."/>
            <person name="Zheng W."/>
            <person name="Hao B."/>
            <person name="Liu S."/>
            <person name="Wang W."/>
            <person name="Yuan L."/>
            <person name="Cao M."/>
            <person name="McDermott J."/>
            <person name="Samudrala R."/>
            <person name="Wang J."/>
            <person name="Wong G.K."/>
            <person name="Yang H."/>
        </authorList>
    </citation>
    <scope>NUCLEOTIDE SEQUENCE [LARGE SCALE GENOMIC DNA]</scope>
</reference>
<proteinExistence type="predicted"/>
<reference evidence="2" key="2">
    <citation type="submission" date="2008-12" db="EMBL/GenBank/DDBJ databases">
        <title>Improved gene annotation of the rice (Oryza sativa) genomes.</title>
        <authorList>
            <person name="Wang J."/>
            <person name="Li R."/>
            <person name="Fan W."/>
            <person name="Huang Q."/>
            <person name="Zhang J."/>
            <person name="Zhou Y."/>
            <person name="Hu Y."/>
            <person name="Zi S."/>
            <person name="Li J."/>
            <person name="Ni P."/>
            <person name="Zheng H."/>
            <person name="Zhang Y."/>
            <person name="Zhao M."/>
            <person name="Hao Q."/>
            <person name="McDermott J."/>
            <person name="Samudrala R."/>
            <person name="Kristiansen K."/>
            <person name="Wong G.K.-S."/>
        </authorList>
    </citation>
    <scope>NUCLEOTIDE SEQUENCE</scope>
</reference>
<gene>
    <name evidence="2" type="ORF">OsJ_16969</name>
</gene>
<feature type="region of interest" description="Disordered" evidence="1">
    <location>
        <begin position="1"/>
        <end position="29"/>
    </location>
</feature>
<sequence>MVRRHRRRHRDQHDDGGGGGGSGVGGGGGGDEYDGWNIYGIQFSNDKRWSKETMLQERTQCYHGY</sequence>
<accession>B9FM94</accession>
<organism evidence="2">
    <name type="scientific">Oryza sativa subsp. japonica</name>
    <name type="common">Rice</name>
    <dbReference type="NCBI Taxonomy" id="39947"/>
    <lineage>
        <taxon>Eukaryota</taxon>
        <taxon>Viridiplantae</taxon>
        <taxon>Streptophyta</taxon>
        <taxon>Embryophyta</taxon>
        <taxon>Tracheophyta</taxon>
        <taxon>Spermatophyta</taxon>
        <taxon>Magnoliopsida</taxon>
        <taxon>Liliopsida</taxon>
        <taxon>Poales</taxon>
        <taxon>Poaceae</taxon>
        <taxon>BOP clade</taxon>
        <taxon>Oryzoideae</taxon>
        <taxon>Oryzeae</taxon>
        <taxon>Oryzinae</taxon>
        <taxon>Oryza</taxon>
        <taxon>Oryza sativa</taxon>
    </lineage>
</organism>
<feature type="compositionally biased region" description="Basic residues" evidence="1">
    <location>
        <begin position="1"/>
        <end position="10"/>
    </location>
</feature>
<evidence type="ECO:0000256" key="1">
    <source>
        <dbReference type="SAM" id="MobiDB-lite"/>
    </source>
</evidence>
<dbReference type="EMBL" id="CM000142">
    <property type="protein sequence ID" value="EEE62182.1"/>
    <property type="molecule type" value="Genomic_DNA"/>
</dbReference>
<evidence type="ECO:0000313" key="2">
    <source>
        <dbReference type="EMBL" id="EEE62182.1"/>
    </source>
</evidence>